<dbReference type="CDD" id="cd02440">
    <property type="entry name" value="AdoMet_MTases"/>
    <property type="match status" value="1"/>
</dbReference>
<protein>
    <recommendedName>
        <fullName evidence="4">Ribosomal protein uL3 glutamine methyltransferase</fullName>
        <shortName evidence="4">uL3 MTase</shortName>
        <ecNumber evidence="4">2.1.1.298</ecNumber>
    </recommendedName>
    <alternativeName>
        <fullName evidence="4">N5-glutamine methyltransferase PrmB</fullName>
    </alternativeName>
</protein>
<keyword evidence="6" id="KW-0687">Ribonucleoprotein</keyword>
<dbReference type="SUPFAM" id="SSF53335">
    <property type="entry name" value="S-adenosyl-L-methionine-dependent methyltransferases"/>
    <property type="match status" value="1"/>
</dbReference>
<dbReference type="EC" id="2.1.1.298" evidence="4"/>
<dbReference type="NCBIfam" id="TIGR03533">
    <property type="entry name" value="L3_gln_methyl"/>
    <property type="match status" value="1"/>
</dbReference>
<dbReference type="NCBIfam" id="TIGR00536">
    <property type="entry name" value="hemK_fam"/>
    <property type="match status" value="1"/>
</dbReference>
<gene>
    <name evidence="4 6" type="primary">prmB</name>
    <name evidence="6" type="ORF">IGX34_21200</name>
</gene>
<evidence type="ECO:0000313" key="6">
    <source>
        <dbReference type="EMBL" id="MBE1162909.1"/>
    </source>
</evidence>
<dbReference type="InterPro" id="IPR002052">
    <property type="entry name" value="DNA_methylase_N6_adenine_CS"/>
</dbReference>
<evidence type="ECO:0000256" key="2">
    <source>
        <dbReference type="ARBA" id="ARBA00022679"/>
    </source>
</evidence>
<dbReference type="EMBL" id="JACZZA010000019">
    <property type="protein sequence ID" value="MBE1162909.1"/>
    <property type="molecule type" value="Genomic_DNA"/>
</dbReference>
<evidence type="ECO:0000256" key="4">
    <source>
        <dbReference type="HAMAP-Rule" id="MF_02125"/>
    </source>
</evidence>
<dbReference type="GO" id="GO:0032259">
    <property type="term" value="P:methylation"/>
    <property type="evidence" value="ECO:0007669"/>
    <property type="project" value="UniProtKB-KW"/>
</dbReference>
<dbReference type="Pfam" id="PF05175">
    <property type="entry name" value="MTS"/>
    <property type="match status" value="1"/>
</dbReference>
<comment type="catalytic activity">
    <reaction evidence="4">
        <text>L-glutaminyl-[ribosomal protein uL3] + S-adenosyl-L-methionine = N(5)-methyl-L-glutaminyl-[ribosomal protein uL3] + S-adenosyl-L-homocysteine + H(+)</text>
        <dbReference type="Rhea" id="RHEA:45020"/>
        <dbReference type="Rhea" id="RHEA-COMP:11063"/>
        <dbReference type="Rhea" id="RHEA-COMP:11064"/>
        <dbReference type="ChEBI" id="CHEBI:15378"/>
        <dbReference type="ChEBI" id="CHEBI:30011"/>
        <dbReference type="ChEBI" id="CHEBI:57856"/>
        <dbReference type="ChEBI" id="CHEBI:59789"/>
        <dbReference type="ChEBI" id="CHEBI:61891"/>
        <dbReference type="EC" id="2.1.1.298"/>
    </reaction>
</comment>
<dbReference type="Gene3D" id="1.10.8.10">
    <property type="entry name" value="DNA helicase RuvA subunit, C-terminal domain"/>
    <property type="match status" value="1"/>
</dbReference>
<sequence length="329" mass="36352">MNLRGSPDEQSLYFTAPKPDRAYVTAELASIIDFIRYGASRFSAAGLTFGHSHDNPIDEATHLVLASLHLPPDIPPAYGAGKLTAEERLRVLNLIERRINERLPVAYLVGETWFAGMKFKSDRRALVPRSPIAELIESGFAPWLDGRHVEHALDLCTGSGCIGIAMAEYHPHWQVDIVDISDDALSLARENVAFQHVSDRVEVVQSDLFGGLQGRKYDLIVSNPPYVTEDEYAALPGEYSHEPKLGLTSGEDGLDICLRILEEAPDHLSEDGLLIVEVGESEHALNTLLPEVPFVWIEFKVGQMGVFALERRELVEHAAAIRTAAAARR</sequence>
<comment type="similarity">
    <text evidence="4">Belongs to the protein N5-glutamine methyltransferase family. PrmB subfamily.</text>
</comment>
<dbReference type="Gene3D" id="3.40.50.150">
    <property type="entry name" value="Vaccinia Virus protein VP39"/>
    <property type="match status" value="1"/>
</dbReference>
<dbReference type="HAMAP" id="MF_02125">
    <property type="entry name" value="L3_methyltr_PrmB"/>
    <property type="match status" value="1"/>
</dbReference>
<dbReference type="InterPro" id="IPR004556">
    <property type="entry name" value="HemK-like"/>
</dbReference>
<dbReference type="GO" id="GO:0008168">
    <property type="term" value="F:methyltransferase activity"/>
    <property type="evidence" value="ECO:0007669"/>
    <property type="project" value="UniProtKB-KW"/>
</dbReference>
<keyword evidence="1 4" id="KW-0489">Methyltransferase</keyword>
<proteinExistence type="inferred from homology"/>
<keyword evidence="6" id="KW-0689">Ribosomal protein</keyword>
<feature type="domain" description="Methyltransferase small" evidence="5">
    <location>
        <begin position="144"/>
        <end position="231"/>
    </location>
</feature>
<dbReference type="InterPro" id="IPR007848">
    <property type="entry name" value="Small_mtfrase_dom"/>
</dbReference>
<dbReference type="PROSITE" id="PS00092">
    <property type="entry name" value="N6_MTASE"/>
    <property type="match status" value="1"/>
</dbReference>
<dbReference type="Proteomes" id="UP000651010">
    <property type="component" value="Unassembled WGS sequence"/>
</dbReference>
<dbReference type="InterPro" id="IPR029063">
    <property type="entry name" value="SAM-dependent_MTases_sf"/>
</dbReference>
<keyword evidence="2 4" id="KW-0808">Transferase</keyword>
<evidence type="ECO:0000313" key="7">
    <source>
        <dbReference type="Proteomes" id="UP000651010"/>
    </source>
</evidence>
<evidence type="ECO:0000259" key="5">
    <source>
        <dbReference type="Pfam" id="PF05175"/>
    </source>
</evidence>
<dbReference type="InterPro" id="IPR017127">
    <property type="entry name" value="Ribosome_uL3_MTase"/>
</dbReference>
<comment type="function">
    <text evidence="4">Methylates ribosomal protein uL3 on a specific glutamine residue.</text>
</comment>
<accession>A0ABR9GG08</accession>
<dbReference type="PIRSF" id="PIRSF037167">
    <property type="entry name" value="Mtase_YfcB_prd"/>
    <property type="match status" value="1"/>
</dbReference>
<dbReference type="GO" id="GO:0005840">
    <property type="term" value="C:ribosome"/>
    <property type="evidence" value="ECO:0007669"/>
    <property type="project" value="UniProtKB-KW"/>
</dbReference>
<comment type="caution">
    <text evidence="6">The sequence shown here is derived from an EMBL/GenBank/DDBJ whole genome shotgun (WGS) entry which is preliminary data.</text>
</comment>
<evidence type="ECO:0000256" key="3">
    <source>
        <dbReference type="ARBA" id="ARBA00022691"/>
    </source>
</evidence>
<keyword evidence="7" id="KW-1185">Reference proteome</keyword>
<organism evidence="6 7">
    <name type="scientific">Dyella acidiphila</name>
    <dbReference type="NCBI Taxonomy" id="2775866"/>
    <lineage>
        <taxon>Bacteria</taxon>
        <taxon>Pseudomonadati</taxon>
        <taxon>Pseudomonadota</taxon>
        <taxon>Gammaproteobacteria</taxon>
        <taxon>Lysobacterales</taxon>
        <taxon>Rhodanobacteraceae</taxon>
        <taxon>Dyella</taxon>
    </lineage>
</organism>
<evidence type="ECO:0000256" key="1">
    <source>
        <dbReference type="ARBA" id="ARBA00022603"/>
    </source>
</evidence>
<dbReference type="PANTHER" id="PTHR47806:SF1">
    <property type="entry name" value="RIBOSOMAL PROTEIN UL3 GLUTAMINE METHYLTRANSFERASE"/>
    <property type="match status" value="1"/>
</dbReference>
<name>A0ABR9GG08_9GAMM</name>
<keyword evidence="3 4" id="KW-0949">S-adenosyl-L-methionine</keyword>
<reference evidence="6 7" key="1">
    <citation type="submission" date="2020-09" db="EMBL/GenBank/DDBJ databases">
        <title>Dyella sp. 7MK23 isolated from forest soil.</title>
        <authorList>
            <person name="Fu J."/>
        </authorList>
    </citation>
    <scope>NUCLEOTIDE SEQUENCE [LARGE SCALE GENOMIC DNA]</scope>
    <source>
        <strain evidence="6 7">7MK23</strain>
    </source>
</reference>
<dbReference type="PANTHER" id="PTHR47806">
    <property type="entry name" value="50S RIBOSOMAL PROTEIN L3 GLUTAMINE METHYLTRANSFERASE"/>
    <property type="match status" value="1"/>
</dbReference>